<dbReference type="PRINTS" id="PR00153">
    <property type="entry name" value="CSAPPISMRASE"/>
</dbReference>
<comment type="similarity">
    <text evidence="4">Belongs to the cyclophilin-type PPIase family.</text>
</comment>
<dbReference type="GO" id="GO:0003755">
    <property type="term" value="F:peptidyl-prolyl cis-trans isomerase activity"/>
    <property type="evidence" value="ECO:0007669"/>
    <property type="project" value="UniProtKB-UniRule"/>
</dbReference>
<dbReference type="GO" id="GO:0005737">
    <property type="term" value="C:cytoplasm"/>
    <property type="evidence" value="ECO:0007669"/>
    <property type="project" value="TreeGrafter"/>
</dbReference>
<dbReference type="EC" id="5.2.1.8" evidence="4"/>
<dbReference type="Proteomes" id="UP000192501">
    <property type="component" value="Unassembled WGS sequence"/>
</dbReference>
<dbReference type="VEuPathDB" id="MicrosporidiaDB:A0H76_1756"/>
<evidence type="ECO:0000256" key="2">
    <source>
        <dbReference type="ARBA" id="ARBA00023110"/>
    </source>
</evidence>
<sequence length="219" mass="24795">MILLILIRSVLNLATNKNKKQNNSLVDNVINSDALLRIEYGTSDNLKVSDVEIELFWEKVPLTCANFANLCKGIDIRGKYYSYNGMIFHRIIEDFMMQGGDIVNQNGTGSINIFGDNRFEDENFSVKHDSIGCVSMANAGPNTNGSQFFITFKQTSWLDGRHVVFGKVKKEFIPVVKEINYLANKFKNKLKVVCVKSSLIMKEKLSNEKHISESNNEVL</sequence>
<dbReference type="EMBL" id="LTAI01000042">
    <property type="protein sequence ID" value="ORE00269.1"/>
    <property type="molecule type" value="Genomic_DNA"/>
</dbReference>
<gene>
    <name evidence="6" type="primary">CYP1</name>
    <name evidence="6" type="ORF">A0H76_1756</name>
</gene>
<keyword evidence="3 4" id="KW-0413">Isomerase</keyword>
<dbReference type="GO" id="GO:0006457">
    <property type="term" value="P:protein folding"/>
    <property type="evidence" value="ECO:0007669"/>
    <property type="project" value="TreeGrafter"/>
</dbReference>
<dbReference type="InterPro" id="IPR029000">
    <property type="entry name" value="Cyclophilin-like_dom_sf"/>
</dbReference>
<feature type="domain" description="PPIase cyclophilin-type" evidence="5">
    <location>
        <begin position="42"/>
        <end position="189"/>
    </location>
</feature>
<name>A0A1X0QKI3_9MICR</name>
<reference evidence="6 7" key="1">
    <citation type="journal article" date="2017" name="Environ. Microbiol.">
        <title>Decay of the glycolytic pathway and adaptation to intranuclear parasitism within Enterocytozoonidae microsporidia.</title>
        <authorList>
            <person name="Wiredu Boakye D."/>
            <person name="Jaroenlak P."/>
            <person name="Prachumwat A."/>
            <person name="Williams T.A."/>
            <person name="Bateman K.S."/>
            <person name="Itsathitphaisarn O."/>
            <person name="Sritunyalucksana K."/>
            <person name="Paszkiewicz K.H."/>
            <person name="Moore K.A."/>
            <person name="Stentiford G.D."/>
            <person name="Williams B.A."/>
        </authorList>
    </citation>
    <scope>NUCLEOTIDE SEQUENCE [LARGE SCALE GENOMIC DNA]</scope>
    <source>
        <strain evidence="7">canceri</strain>
    </source>
</reference>
<feature type="chain" id="PRO_5011833634" description="Peptidyl-prolyl cis-trans isomerase" evidence="4">
    <location>
        <begin position="17"/>
        <end position="219"/>
    </location>
</feature>
<dbReference type="PROSITE" id="PS50072">
    <property type="entry name" value="CSA_PPIASE_2"/>
    <property type="match status" value="1"/>
</dbReference>
<dbReference type="Gene3D" id="2.40.100.10">
    <property type="entry name" value="Cyclophilin-like"/>
    <property type="match status" value="1"/>
</dbReference>
<proteinExistence type="inferred from homology"/>
<evidence type="ECO:0000256" key="4">
    <source>
        <dbReference type="RuleBase" id="RU363019"/>
    </source>
</evidence>
<dbReference type="FunFam" id="2.40.100.10:FF:000025">
    <property type="entry name" value="Peptidyl-prolyl cis-trans isomerase CYP19-2"/>
    <property type="match status" value="1"/>
</dbReference>
<organism evidence="6 7">
    <name type="scientific">Hepatospora eriocheir</name>
    <dbReference type="NCBI Taxonomy" id="1081669"/>
    <lineage>
        <taxon>Eukaryota</taxon>
        <taxon>Fungi</taxon>
        <taxon>Fungi incertae sedis</taxon>
        <taxon>Microsporidia</taxon>
        <taxon>Hepatosporidae</taxon>
        <taxon>Hepatospora</taxon>
    </lineage>
</organism>
<dbReference type="GO" id="GO:0016018">
    <property type="term" value="F:cyclosporin A binding"/>
    <property type="evidence" value="ECO:0007669"/>
    <property type="project" value="TreeGrafter"/>
</dbReference>
<evidence type="ECO:0000256" key="1">
    <source>
        <dbReference type="ARBA" id="ARBA00000971"/>
    </source>
</evidence>
<dbReference type="SUPFAM" id="SSF50891">
    <property type="entry name" value="Cyclophilin-like"/>
    <property type="match status" value="1"/>
</dbReference>
<comment type="catalytic activity">
    <reaction evidence="1 4">
        <text>[protein]-peptidylproline (omega=180) = [protein]-peptidylproline (omega=0)</text>
        <dbReference type="Rhea" id="RHEA:16237"/>
        <dbReference type="Rhea" id="RHEA-COMP:10747"/>
        <dbReference type="Rhea" id="RHEA-COMP:10748"/>
        <dbReference type="ChEBI" id="CHEBI:83833"/>
        <dbReference type="ChEBI" id="CHEBI:83834"/>
        <dbReference type="EC" id="5.2.1.8"/>
    </reaction>
</comment>
<feature type="signal peptide" evidence="4">
    <location>
        <begin position="1"/>
        <end position="16"/>
    </location>
</feature>
<dbReference type="PANTHER" id="PTHR11071">
    <property type="entry name" value="PEPTIDYL-PROLYL CIS-TRANS ISOMERASE"/>
    <property type="match status" value="1"/>
</dbReference>
<dbReference type="PANTHER" id="PTHR11071:SF561">
    <property type="entry name" value="PEPTIDYL-PROLYL CIS-TRANS ISOMERASE D-RELATED"/>
    <property type="match status" value="1"/>
</dbReference>
<protein>
    <recommendedName>
        <fullName evidence="4">Peptidyl-prolyl cis-trans isomerase</fullName>
        <shortName evidence="4">PPIase</shortName>
        <ecNumber evidence="4">5.2.1.8</ecNumber>
    </recommendedName>
</protein>
<dbReference type="Pfam" id="PF00160">
    <property type="entry name" value="Pro_isomerase"/>
    <property type="match status" value="1"/>
</dbReference>
<evidence type="ECO:0000313" key="6">
    <source>
        <dbReference type="EMBL" id="ORE00269.1"/>
    </source>
</evidence>
<keyword evidence="4" id="KW-0732">Signal</keyword>
<dbReference type="VEuPathDB" id="MicrosporidiaDB:HERIO_1578"/>
<evidence type="ECO:0000259" key="5">
    <source>
        <dbReference type="PROSITE" id="PS50072"/>
    </source>
</evidence>
<evidence type="ECO:0000313" key="7">
    <source>
        <dbReference type="Proteomes" id="UP000192501"/>
    </source>
</evidence>
<comment type="caution">
    <text evidence="6">The sequence shown here is derived from an EMBL/GenBank/DDBJ whole genome shotgun (WGS) entry which is preliminary data.</text>
</comment>
<comment type="function">
    <text evidence="4">PPIases accelerate the folding of proteins. It catalyzes the cis-trans isomerization of proline imidic peptide bonds in oligopeptides.</text>
</comment>
<evidence type="ECO:0000256" key="3">
    <source>
        <dbReference type="ARBA" id="ARBA00023235"/>
    </source>
</evidence>
<dbReference type="InterPro" id="IPR002130">
    <property type="entry name" value="Cyclophilin-type_PPIase_dom"/>
</dbReference>
<dbReference type="AlphaFoldDB" id="A0A1X0QKI3"/>
<keyword evidence="2 4" id="KW-0697">Rotamase</keyword>
<accession>A0A1X0QKI3</accession>